<accession>A0AAF0QQD8</accession>
<name>A0AAF0QQD8_SOLVR</name>
<keyword evidence="2" id="KW-1185">Reference proteome</keyword>
<evidence type="ECO:0000313" key="1">
    <source>
        <dbReference type="EMBL" id="WMV24851.1"/>
    </source>
</evidence>
<gene>
    <name evidence="1" type="ORF">MTR67_018236</name>
</gene>
<dbReference type="EMBL" id="CP133615">
    <property type="protein sequence ID" value="WMV24851.1"/>
    <property type="molecule type" value="Genomic_DNA"/>
</dbReference>
<dbReference type="AlphaFoldDB" id="A0AAF0QQD8"/>
<proteinExistence type="predicted"/>
<dbReference type="Proteomes" id="UP001234989">
    <property type="component" value="Chromosome 4"/>
</dbReference>
<protein>
    <submittedName>
        <fullName evidence="1">Uncharacterized protein</fullName>
    </submittedName>
</protein>
<sequence>MSVHEYGLKFTQLPWYAPYMVIDSRAQMNKFLFGVSHLNNTACRNIMLLGDMDISWLMTNAQQVEGDKLREMVEDNKNARKWIYDFLYKERVVEIAHSLSRGLQPQHPHQLALLP</sequence>
<organism evidence="1 2">
    <name type="scientific">Solanum verrucosum</name>
    <dbReference type="NCBI Taxonomy" id="315347"/>
    <lineage>
        <taxon>Eukaryota</taxon>
        <taxon>Viridiplantae</taxon>
        <taxon>Streptophyta</taxon>
        <taxon>Embryophyta</taxon>
        <taxon>Tracheophyta</taxon>
        <taxon>Spermatophyta</taxon>
        <taxon>Magnoliopsida</taxon>
        <taxon>eudicotyledons</taxon>
        <taxon>Gunneridae</taxon>
        <taxon>Pentapetalae</taxon>
        <taxon>asterids</taxon>
        <taxon>lamiids</taxon>
        <taxon>Solanales</taxon>
        <taxon>Solanaceae</taxon>
        <taxon>Solanoideae</taxon>
        <taxon>Solaneae</taxon>
        <taxon>Solanum</taxon>
    </lineage>
</organism>
<reference evidence="1" key="1">
    <citation type="submission" date="2023-08" db="EMBL/GenBank/DDBJ databases">
        <title>A de novo genome assembly of Solanum verrucosum Schlechtendal, a Mexican diploid species geographically isolated from the other diploid A-genome species in potato relatives.</title>
        <authorList>
            <person name="Hosaka K."/>
        </authorList>
    </citation>
    <scope>NUCLEOTIDE SEQUENCE</scope>
    <source>
        <tissue evidence="1">Young leaves</tissue>
    </source>
</reference>
<evidence type="ECO:0000313" key="2">
    <source>
        <dbReference type="Proteomes" id="UP001234989"/>
    </source>
</evidence>